<keyword evidence="13" id="KW-1185">Reference proteome</keyword>
<feature type="binding site" evidence="10">
    <location>
        <position position="220"/>
    </location>
    <ligand>
        <name>Mn(2+)</name>
        <dbReference type="ChEBI" id="CHEBI:29035"/>
        <label>1</label>
    </ligand>
</feature>
<dbReference type="GO" id="GO:0005737">
    <property type="term" value="C:cytoplasm"/>
    <property type="evidence" value="ECO:0007669"/>
    <property type="project" value="InterPro"/>
</dbReference>
<keyword evidence="9 10" id="KW-0464">Manganese</keyword>
<keyword evidence="4 10" id="KW-0441">Lipid A biosynthesis</keyword>
<dbReference type="PANTHER" id="PTHR34990:SF1">
    <property type="entry name" value="UDP-2,3-DIACYLGLUCOSAMINE HYDROLASE"/>
    <property type="match status" value="1"/>
</dbReference>
<dbReference type="CDD" id="cd07398">
    <property type="entry name" value="MPP_YbbF-LpxH"/>
    <property type="match status" value="1"/>
</dbReference>
<dbReference type="InterPro" id="IPR043461">
    <property type="entry name" value="LpxH-like"/>
</dbReference>
<dbReference type="Gene3D" id="3.60.21.10">
    <property type="match status" value="1"/>
</dbReference>
<feature type="binding site" evidence="10">
    <location>
        <position position="189"/>
    </location>
    <ligand>
        <name>substrate</name>
    </ligand>
</feature>
<evidence type="ECO:0000256" key="2">
    <source>
        <dbReference type="ARBA" id="ARBA00022516"/>
    </source>
</evidence>
<evidence type="ECO:0000256" key="6">
    <source>
        <dbReference type="ARBA" id="ARBA00022801"/>
    </source>
</evidence>
<keyword evidence="2 10" id="KW-0444">Lipid biosynthesis</keyword>
<feature type="binding site" evidence="10">
    <location>
        <position position="56"/>
    </location>
    <ligand>
        <name>Mn(2+)</name>
        <dbReference type="ChEBI" id="CHEBI:29035"/>
        <label>1</label>
    </ligand>
</feature>
<dbReference type="EC" id="3.6.1.54" evidence="10"/>
<dbReference type="Pfam" id="PF00149">
    <property type="entry name" value="Metallophos"/>
    <property type="match status" value="1"/>
</dbReference>
<evidence type="ECO:0000313" key="13">
    <source>
        <dbReference type="Proteomes" id="UP000308917"/>
    </source>
</evidence>
<feature type="domain" description="Calcineurin-like phosphoesterase" evidence="11">
    <location>
        <begin position="22"/>
        <end position="222"/>
    </location>
</feature>
<organism evidence="12 13">
    <name type="scientific">Lampropedia puyangensis</name>
    <dbReference type="NCBI Taxonomy" id="1330072"/>
    <lineage>
        <taxon>Bacteria</taxon>
        <taxon>Pseudomonadati</taxon>
        <taxon>Pseudomonadota</taxon>
        <taxon>Betaproteobacteria</taxon>
        <taxon>Burkholderiales</taxon>
        <taxon>Comamonadaceae</taxon>
        <taxon>Lampropedia</taxon>
    </lineage>
</organism>
<keyword evidence="6 10" id="KW-0378">Hydrolase</keyword>
<feature type="binding site" evidence="10">
    <location>
        <position position="218"/>
    </location>
    <ligand>
        <name>Mn(2+)</name>
        <dbReference type="ChEBI" id="CHEBI:29035"/>
        <label>2</label>
    </ligand>
</feature>
<feature type="binding site" evidence="10">
    <location>
        <position position="218"/>
    </location>
    <ligand>
        <name>substrate</name>
    </ligand>
</feature>
<evidence type="ECO:0000256" key="3">
    <source>
        <dbReference type="ARBA" id="ARBA00022519"/>
    </source>
</evidence>
<gene>
    <name evidence="10" type="primary">lpxH</name>
    <name evidence="12" type="ORF">E9531_16185</name>
</gene>
<dbReference type="EMBL" id="STFG01000030">
    <property type="protein sequence ID" value="THT96432.1"/>
    <property type="molecule type" value="Genomic_DNA"/>
</dbReference>
<evidence type="ECO:0000256" key="1">
    <source>
        <dbReference type="ARBA" id="ARBA00022475"/>
    </source>
</evidence>
<dbReference type="GO" id="GO:0030145">
    <property type="term" value="F:manganese ion binding"/>
    <property type="evidence" value="ECO:0007669"/>
    <property type="project" value="UniProtKB-UniRule"/>
</dbReference>
<dbReference type="NCBIfam" id="NF003743">
    <property type="entry name" value="PRK05340.1"/>
    <property type="match status" value="1"/>
</dbReference>
<evidence type="ECO:0000256" key="5">
    <source>
        <dbReference type="ARBA" id="ARBA00022723"/>
    </source>
</evidence>
<feature type="binding site" evidence="10">
    <location>
        <begin position="97"/>
        <end position="98"/>
    </location>
    <ligand>
        <name>substrate</name>
    </ligand>
</feature>
<keyword evidence="5 10" id="KW-0479">Metal-binding</keyword>
<keyword evidence="7 10" id="KW-0443">Lipid metabolism</keyword>
<feature type="binding site" evidence="10">
    <location>
        <position position="182"/>
    </location>
    <ligand>
        <name>substrate</name>
    </ligand>
</feature>
<dbReference type="NCBIfam" id="TIGR01854">
    <property type="entry name" value="lipid_A_lpxH"/>
    <property type="match status" value="1"/>
</dbReference>
<dbReference type="GO" id="GO:0019897">
    <property type="term" value="C:extrinsic component of plasma membrane"/>
    <property type="evidence" value="ECO:0007669"/>
    <property type="project" value="UniProtKB-UniRule"/>
</dbReference>
<reference evidence="12 13" key="1">
    <citation type="journal article" date="2015" name="Antonie Van Leeuwenhoek">
        <title>Lampropedia puyangensis sp. nov., isolated from symptomatic bark of Populus ? euramericana canker and emended description of Lampropedia hyalina (Ehrenberg 1832) Lee et al. 2004.</title>
        <authorList>
            <person name="Li Y."/>
            <person name="Wang T."/>
            <person name="Piao C.G."/>
            <person name="Wang L.F."/>
            <person name="Tian G.Z."/>
            <person name="Zhu T.H."/>
            <person name="Guo M.W."/>
        </authorList>
    </citation>
    <scope>NUCLEOTIDE SEQUENCE [LARGE SCALE GENOMIC DNA]</scope>
    <source>
        <strain evidence="12 13">2-bin</strain>
    </source>
</reference>
<feature type="binding site" evidence="10">
    <location>
        <position position="27"/>
    </location>
    <ligand>
        <name>Mn(2+)</name>
        <dbReference type="ChEBI" id="CHEBI:29035"/>
        <label>1</label>
    </ligand>
</feature>
<keyword evidence="8 10" id="KW-0472">Membrane</keyword>
<feature type="binding site" evidence="10">
    <location>
        <position position="56"/>
    </location>
    <ligand>
        <name>Mn(2+)</name>
        <dbReference type="ChEBI" id="CHEBI:29035"/>
        <label>2</label>
    </ligand>
</feature>
<dbReference type="HAMAP" id="MF_00575">
    <property type="entry name" value="LpxH"/>
    <property type="match status" value="1"/>
</dbReference>
<comment type="caution">
    <text evidence="12">The sequence shown here is derived from an EMBL/GenBank/DDBJ whole genome shotgun (WGS) entry which is preliminary data.</text>
</comment>
<dbReference type="Proteomes" id="UP000308917">
    <property type="component" value="Unassembled WGS sequence"/>
</dbReference>
<dbReference type="SUPFAM" id="SSF56300">
    <property type="entry name" value="Metallo-dependent phosphatases"/>
    <property type="match status" value="1"/>
</dbReference>
<comment type="cofactor">
    <cofactor evidence="10">
        <name>Mn(2+)</name>
        <dbReference type="ChEBI" id="CHEBI:29035"/>
    </cofactor>
    <text evidence="10">Binds 2 Mn(2+) ions per subunit in a binuclear metal center.</text>
</comment>
<feature type="binding site" evidence="10">
    <location>
        <position position="97"/>
    </location>
    <ligand>
        <name>Mn(2+)</name>
        <dbReference type="ChEBI" id="CHEBI:29035"/>
        <label>2</label>
    </ligand>
</feature>
<dbReference type="PANTHER" id="PTHR34990">
    <property type="entry name" value="UDP-2,3-DIACYLGLUCOSAMINE HYDROLASE-RELATED"/>
    <property type="match status" value="1"/>
</dbReference>
<comment type="subcellular location">
    <subcellularLocation>
        <location evidence="10">Cell inner membrane</location>
        <topology evidence="10">Peripheral membrane protein</topology>
        <orientation evidence="10">Cytoplasmic side</orientation>
    </subcellularLocation>
</comment>
<protein>
    <recommendedName>
        <fullName evidence="10">UDP-2,3-diacylglucosamine hydrolase</fullName>
        <ecNumber evidence="10">3.6.1.54</ecNumber>
    </recommendedName>
    <alternativeName>
        <fullName evidence="10">UDP-2,3-diacylglucosamine diphosphatase</fullName>
    </alternativeName>
</protein>
<keyword evidence="3 10" id="KW-0997">Cell inner membrane</keyword>
<dbReference type="UniPathway" id="UPA00359">
    <property type="reaction ID" value="UER00480"/>
</dbReference>
<accession>A0A4S8EP66</accession>
<sequence>MNAGQLTLTAPHSPHAPTIVDCVADMHLQRSHPKTWAMFAHYLQITPAQHILILGDLFEVWVGDDALNETGSFEAEVAAALQQTTAAGKAVYFMHGNRDFVIGEAFANRTGVQLLQDPTVLQIGTGTEAPRWLLSHGDALCTDDLSYQQFRTLSRNPAWQQQFLTQPLTARRAFAASIRSESENRKQGQSLDSYVDLNTEATKQWLQTTGCNTLIHGHTHMPAEHDLGNGQARIVMADWDMDSDTPRAEVLRYSSNNTTTHWQRIPISYG</sequence>
<evidence type="ECO:0000256" key="7">
    <source>
        <dbReference type="ARBA" id="ARBA00023098"/>
    </source>
</evidence>
<comment type="function">
    <text evidence="10">Hydrolyzes the pyrophosphate bond of UDP-2,3-diacylglucosamine to yield 2,3-diacylglucosamine 1-phosphate (lipid X) and UMP by catalyzing the attack of water at the alpha-P atom. Involved in the biosynthesis of lipid A, a phosphorylated glycolipid that anchors the lipopolysaccharide to the outer membrane of the cell.</text>
</comment>
<proteinExistence type="inferred from homology"/>
<dbReference type="InterPro" id="IPR004843">
    <property type="entry name" value="Calcineurin-like_PHP"/>
</dbReference>
<dbReference type="OrthoDB" id="9783283at2"/>
<feature type="binding site" evidence="10">
    <location>
        <position position="136"/>
    </location>
    <ligand>
        <name>Mn(2+)</name>
        <dbReference type="ChEBI" id="CHEBI:29035"/>
        <label>2</label>
    </ligand>
</feature>
<comment type="catalytic activity">
    <reaction evidence="10">
        <text>UDP-2-N,3-O-bis[(3R)-3-hydroxytetradecanoyl]-alpha-D-glucosamine + H2O = 2-N,3-O-bis[(3R)-3-hydroxytetradecanoyl]-alpha-D-glucosaminyl 1-phosphate + UMP + 2 H(+)</text>
        <dbReference type="Rhea" id="RHEA:25213"/>
        <dbReference type="ChEBI" id="CHEBI:15377"/>
        <dbReference type="ChEBI" id="CHEBI:15378"/>
        <dbReference type="ChEBI" id="CHEBI:57865"/>
        <dbReference type="ChEBI" id="CHEBI:57957"/>
        <dbReference type="ChEBI" id="CHEBI:78847"/>
        <dbReference type="EC" id="3.6.1.54"/>
    </reaction>
</comment>
<evidence type="ECO:0000256" key="9">
    <source>
        <dbReference type="ARBA" id="ARBA00023211"/>
    </source>
</evidence>
<evidence type="ECO:0000256" key="10">
    <source>
        <dbReference type="HAMAP-Rule" id="MF_00575"/>
    </source>
</evidence>
<feature type="binding site" evidence="10">
    <location>
        <position position="25"/>
    </location>
    <ligand>
        <name>Mn(2+)</name>
        <dbReference type="ChEBI" id="CHEBI:29035"/>
        <label>1</label>
    </ligand>
</feature>
<keyword evidence="1 10" id="KW-1003">Cell membrane</keyword>
<dbReference type="GO" id="GO:0009245">
    <property type="term" value="P:lipid A biosynthetic process"/>
    <property type="evidence" value="ECO:0007669"/>
    <property type="project" value="UniProtKB-UniRule"/>
</dbReference>
<dbReference type="InterPro" id="IPR029052">
    <property type="entry name" value="Metallo-depent_PP-like"/>
</dbReference>
<evidence type="ECO:0000256" key="4">
    <source>
        <dbReference type="ARBA" id="ARBA00022556"/>
    </source>
</evidence>
<evidence type="ECO:0000313" key="12">
    <source>
        <dbReference type="EMBL" id="THT96432.1"/>
    </source>
</evidence>
<feature type="binding site" evidence="10">
    <location>
        <position position="186"/>
    </location>
    <ligand>
        <name>substrate</name>
    </ligand>
</feature>
<evidence type="ECO:0000256" key="8">
    <source>
        <dbReference type="ARBA" id="ARBA00023136"/>
    </source>
</evidence>
<dbReference type="InterPro" id="IPR010138">
    <property type="entry name" value="UDP-diacylglucosamine_Hdrlase"/>
</dbReference>
<evidence type="ECO:0000259" key="11">
    <source>
        <dbReference type="Pfam" id="PF00149"/>
    </source>
</evidence>
<comment type="pathway">
    <text evidence="10">Glycolipid biosynthesis; lipid IV(A) biosynthesis; lipid IV(A) from (3R)-3-hydroxytetradecanoyl-[acyl-carrier-protein] and UDP-N-acetyl-alpha-D-glucosamine: step 4/6.</text>
</comment>
<name>A0A4S8EP66_9BURK</name>
<dbReference type="RefSeq" id="WP_136574815.1">
    <property type="nucleotide sequence ID" value="NZ_STFG01000030.1"/>
</dbReference>
<dbReference type="GO" id="GO:0008758">
    <property type="term" value="F:UDP-2,3-diacylglucosamine hydrolase activity"/>
    <property type="evidence" value="ECO:0007669"/>
    <property type="project" value="UniProtKB-UniRule"/>
</dbReference>
<feature type="binding site" evidence="10">
    <location>
        <position position="144"/>
    </location>
    <ligand>
        <name>substrate</name>
    </ligand>
</feature>
<comment type="similarity">
    <text evidence="10">Belongs to the LpxH family.</text>
</comment>
<dbReference type="AlphaFoldDB" id="A0A4S8EP66"/>